<evidence type="ECO:0000313" key="1">
    <source>
        <dbReference type="EMBL" id="KAG0549463.1"/>
    </source>
</evidence>
<reference evidence="1" key="2">
    <citation type="submission" date="2020-10" db="EMBL/GenBank/DDBJ databases">
        <authorList>
            <person name="Cooper E.A."/>
            <person name="Brenton Z.W."/>
            <person name="Flinn B.S."/>
            <person name="Jenkins J."/>
            <person name="Shu S."/>
            <person name="Flowers D."/>
            <person name="Luo F."/>
            <person name="Wang Y."/>
            <person name="Xia P."/>
            <person name="Barry K."/>
            <person name="Daum C."/>
            <person name="Lipzen A."/>
            <person name="Yoshinaga Y."/>
            <person name="Schmutz J."/>
            <person name="Saski C."/>
            <person name="Vermerris W."/>
            <person name="Kresovich S."/>
        </authorList>
    </citation>
    <scope>NUCLEOTIDE SEQUENCE</scope>
</reference>
<protein>
    <submittedName>
        <fullName evidence="1">Uncharacterized protein</fullName>
    </submittedName>
</protein>
<accession>A0A921UZC5</accession>
<dbReference type="AlphaFoldDB" id="A0A921UZC5"/>
<dbReference type="EMBL" id="CM027680">
    <property type="protein sequence ID" value="KAG0549463.1"/>
    <property type="molecule type" value="Genomic_DNA"/>
</dbReference>
<name>A0A921UZC5_SORBI</name>
<proteinExistence type="predicted"/>
<gene>
    <name evidence="1" type="ORF">BDA96_01G258100</name>
</gene>
<organism evidence="1 2">
    <name type="scientific">Sorghum bicolor</name>
    <name type="common">Sorghum</name>
    <name type="synonym">Sorghum vulgare</name>
    <dbReference type="NCBI Taxonomy" id="4558"/>
    <lineage>
        <taxon>Eukaryota</taxon>
        <taxon>Viridiplantae</taxon>
        <taxon>Streptophyta</taxon>
        <taxon>Embryophyta</taxon>
        <taxon>Tracheophyta</taxon>
        <taxon>Spermatophyta</taxon>
        <taxon>Magnoliopsida</taxon>
        <taxon>Liliopsida</taxon>
        <taxon>Poales</taxon>
        <taxon>Poaceae</taxon>
        <taxon>PACMAD clade</taxon>
        <taxon>Panicoideae</taxon>
        <taxon>Andropogonodae</taxon>
        <taxon>Andropogoneae</taxon>
        <taxon>Sorghinae</taxon>
        <taxon>Sorghum</taxon>
    </lineage>
</organism>
<evidence type="ECO:0000313" key="2">
    <source>
        <dbReference type="Proteomes" id="UP000807115"/>
    </source>
</evidence>
<reference evidence="1" key="1">
    <citation type="journal article" date="2019" name="BMC Genomics">
        <title>A new reference genome for Sorghum bicolor reveals high levels of sequence similarity between sweet and grain genotypes: implications for the genetics of sugar metabolism.</title>
        <authorList>
            <person name="Cooper E.A."/>
            <person name="Brenton Z.W."/>
            <person name="Flinn B.S."/>
            <person name="Jenkins J."/>
            <person name="Shu S."/>
            <person name="Flowers D."/>
            <person name="Luo F."/>
            <person name="Wang Y."/>
            <person name="Xia P."/>
            <person name="Barry K."/>
            <person name="Daum C."/>
            <person name="Lipzen A."/>
            <person name="Yoshinaga Y."/>
            <person name="Schmutz J."/>
            <person name="Saski C."/>
            <person name="Vermerris W."/>
            <person name="Kresovich S."/>
        </authorList>
    </citation>
    <scope>NUCLEOTIDE SEQUENCE</scope>
</reference>
<dbReference type="Proteomes" id="UP000807115">
    <property type="component" value="Chromosome 1"/>
</dbReference>
<sequence>MLYHWINKGRPLFGERGVVSHHSTANGCRLEFGNYHSYTGWQRQSTCSAITVQTQEVQLNCSVRGCNLCRCYHQD</sequence>
<comment type="caution">
    <text evidence="1">The sequence shown here is derived from an EMBL/GenBank/DDBJ whole genome shotgun (WGS) entry which is preliminary data.</text>
</comment>